<dbReference type="Proteomes" id="UP000026961">
    <property type="component" value="Chromosome 1"/>
</dbReference>
<reference evidence="2" key="3">
    <citation type="submission" date="2018-05" db="EMBL/GenBank/DDBJ databases">
        <title>OgluRS3 (Oryza glumaepatula Reference Sequence Version 3).</title>
        <authorList>
            <person name="Zhang J."/>
            <person name="Kudrna D."/>
            <person name="Lee S."/>
            <person name="Talag J."/>
            <person name="Welchert J."/>
            <person name="Wing R.A."/>
        </authorList>
    </citation>
    <scope>NUCLEOTIDE SEQUENCE [LARGE SCALE GENOMIC DNA]</scope>
</reference>
<evidence type="ECO:0000313" key="3">
    <source>
        <dbReference type="Proteomes" id="UP000026961"/>
    </source>
</evidence>
<keyword evidence="3" id="KW-1185">Reference proteome</keyword>
<evidence type="ECO:0000313" key="2">
    <source>
        <dbReference type="EnsemblPlants" id="OGLUM01G17520.1"/>
    </source>
</evidence>
<feature type="region of interest" description="Disordered" evidence="1">
    <location>
        <begin position="1"/>
        <end position="29"/>
    </location>
</feature>
<protein>
    <submittedName>
        <fullName evidence="2">Uncharacterized protein</fullName>
    </submittedName>
</protein>
<reference evidence="2" key="2">
    <citation type="submission" date="2015-04" db="UniProtKB">
        <authorList>
            <consortium name="EnsemblPlants"/>
        </authorList>
    </citation>
    <scope>IDENTIFICATION</scope>
</reference>
<dbReference type="AlphaFoldDB" id="A0A0D9Y8F4"/>
<organism evidence="2">
    <name type="scientific">Oryza glumipatula</name>
    <dbReference type="NCBI Taxonomy" id="40148"/>
    <lineage>
        <taxon>Eukaryota</taxon>
        <taxon>Viridiplantae</taxon>
        <taxon>Streptophyta</taxon>
        <taxon>Embryophyta</taxon>
        <taxon>Tracheophyta</taxon>
        <taxon>Spermatophyta</taxon>
        <taxon>Magnoliopsida</taxon>
        <taxon>Liliopsida</taxon>
        <taxon>Poales</taxon>
        <taxon>Poaceae</taxon>
        <taxon>BOP clade</taxon>
        <taxon>Oryzoideae</taxon>
        <taxon>Oryzeae</taxon>
        <taxon>Oryzinae</taxon>
        <taxon>Oryza</taxon>
    </lineage>
</organism>
<sequence length="278" mass="29239">MKYGTYDGRAAPNTDTRIEPSSAGVTNYHRPQNGGSASAWAASAWASTPPTSPLATSATSLSIAGAGSRISTSTPSLEQHTPRTFRYVFFRFLPPPSSPLSPHLSDSGNDSLASSPSASSFLAIADSREPNGDQEEVIWICYKEDEDAAVSSTTATMAPKDLVAAEARDVHLVVMGGRGARGAIGGDGWTQSSSFGHLAADLRWDQDYGSKDLAGTSNIFSQLSEDVASSNKFGAKFVMGTWYGVYTGKSQLSEDVNTGIPNEAIRSAMCSFGCADNL</sequence>
<proteinExistence type="predicted"/>
<dbReference type="HOGENOM" id="CLU_1002485_0_0_1"/>
<evidence type="ECO:0000256" key="1">
    <source>
        <dbReference type="SAM" id="MobiDB-lite"/>
    </source>
</evidence>
<name>A0A0D9Y8F4_9ORYZ</name>
<dbReference type="EnsemblPlants" id="OGLUM01G17520.1">
    <property type="protein sequence ID" value="OGLUM01G17520.1"/>
    <property type="gene ID" value="OGLUM01G17520"/>
</dbReference>
<accession>A0A0D9Y8F4</accession>
<reference evidence="2" key="1">
    <citation type="submission" date="2013-08" db="EMBL/GenBank/DDBJ databases">
        <title>Oryza genome evolution.</title>
        <authorList>
            <person name="Wing R.A."/>
            <person name="Panaud O."/>
            <person name="Oliveira A.C."/>
        </authorList>
    </citation>
    <scope>NUCLEOTIDE SEQUENCE</scope>
</reference>
<dbReference type="Gramene" id="OGLUM01G17520.1">
    <property type="protein sequence ID" value="OGLUM01G17520.1"/>
    <property type="gene ID" value="OGLUM01G17520"/>
</dbReference>